<keyword evidence="3" id="KW-1185">Reference proteome</keyword>
<dbReference type="EMBL" id="BMKG01000016">
    <property type="protein sequence ID" value="GGC12330.1"/>
    <property type="molecule type" value="Genomic_DNA"/>
</dbReference>
<dbReference type="Proteomes" id="UP000622638">
    <property type="component" value="Unassembled WGS sequence"/>
</dbReference>
<feature type="region of interest" description="Disordered" evidence="1">
    <location>
        <begin position="1"/>
        <end position="30"/>
    </location>
</feature>
<gene>
    <name evidence="2" type="ORF">GCM10011572_37160</name>
</gene>
<proteinExistence type="predicted"/>
<name>A0ABQ1L0M7_9BURK</name>
<evidence type="ECO:0000256" key="1">
    <source>
        <dbReference type="SAM" id="MobiDB-lite"/>
    </source>
</evidence>
<evidence type="ECO:0000313" key="2">
    <source>
        <dbReference type="EMBL" id="GGC12330.1"/>
    </source>
</evidence>
<reference evidence="3" key="1">
    <citation type="journal article" date="2019" name="Int. J. Syst. Evol. Microbiol.">
        <title>The Global Catalogue of Microorganisms (GCM) 10K type strain sequencing project: providing services to taxonomists for standard genome sequencing and annotation.</title>
        <authorList>
            <consortium name="The Broad Institute Genomics Platform"/>
            <consortium name="The Broad Institute Genome Sequencing Center for Infectious Disease"/>
            <person name="Wu L."/>
            <person name="Ma J."/>
        </authorList>
    </citation>
    <scope>NUCLEOTIDE SEQUENCE [LARGE SCALE GENOMIC DNA]</scope>
    <source>
        <strain evidence="3">CGMCC 1.15931</strain>
    </source>
</reference>
<organism evidence="2 3">
    <name type="scientific">Pseudoduganella buxea</name>
    <dbReference type="NCBI Taxonomy" id="1949069"/>
    <lineage>
        <taxon>Bacteria</taxon>
        <taxon>Pseudomonadati</taxon>
        <taxon>Pseudomonadota</taxon>
        <taxon>Betaproteobacteria</taxon>
        <taxon>Burkholderiales</taxon>
        <taxon>Oxalobacteraceae</taxon>
        <taxon>Telluria group</taxon>
        <taxon>Pseudoduganella</taxon>
    </lineage>
</organism>
<sequence length="79" mass="8709">MPDRPDVPVSAHPATATATRASTPVRQCDRGARPVPDIESFDARLIIDFMMCLQKRALPCYGLELKGHSLFVMGEARLI</sequence>
<accession>A0ABQ1L0M7</accession>
<protein>
    <submittedName>
        <fullName evidence="2">Uncharacterized protein</fullName>
    </submittedName>
</protein>
<feature type="compositionally biased region" description="Low complexity" evidence="1">
    <location>
        <begin position="14"/>
        <end position="23"/>
    </location>
</feature>
<comment type="caution">
    <text evidence="2">The sequence shown here is derived from an EMBL/GenBank/DDBJ whole genome shotgun (WGS) entry which is preliminary data.</text>
</comment>
<evidence type="ECO:0000313" key="3">
    <source>
        <dbReference type="Proteomes" id="UP000622638"/>
    </source>
</evidence>